<keyword evidence="2" id="KW-1185">Reference proteome</keyword>
<gene>
    <name evidence="1" type="ORF">QAD02_009049</name>
</gene>
<dbReference type="Proteomes" id="UP001239111">
    <property type="component" value="Chromosome 4"/>
</dbReference>
<sequence length="1892" mass="208742">MDAVKAFNTELSGLYEVKPPISKAKMNSLTRGAIKAIKFYKHVVQSVEKFIQKCKPEYKVPGLYVIDSIVRQSRHQFGTEKDVFAPRFAKNMQTTFLNLLKCPPEDKSKVIRVLNLWQKNNVFPPEVIQPLFDLVDPNHPIHKEQSNGVVNASSGNNVAAASKSPPAAIKNAIKDQRIISAAKPIDPTWLAQTKMETANMVNANKLLGQVGTNQMDVSFLDQLQHLQQLLLKKQEAANEAAQSSVKFDRKLLDFDYGEEEDDDVQIATSPKVNQAVLNQHSAIAQASNNLESLGLLLTNPEVLRQLQTLQQTMQNNTNAVHNEAEEKMRKLQQMKQQEEEFDKHLAQTVPSLPFASECELKPSDVAKASLPPPPPPPVPYAPVVMNPALLMGQDMSQPPPGYPPAFMSQPPPLMRPPQPTPSLNIPQPSPRIDEKNGPRRESSVEIVNCEIPAAQSKSPDRFGRRHSRSRSPRHRDRDRRDRDRRSHSRSRSRSRTRRHRSRSRDRNERKREPSREKVTEEDKEKERERRKKGLPPVVKEKLSVCSTTLWVGHLSKLVHQEELSDTFGEIGDIVSIDLIPPRGCAFICMNRRQDAFKALTKLKNYKMQGKAITLAWAPGKGVKGKEWKDYWEVELGVSYIPWSKLNNITNEDLEFLEEGGMIDEESMPPGLKSRRKQASDSESGSIQGIAIPTITDGIAQSGSNAQVDTSQPPPIRPPTQPQPLLPPPGQQLMMPPGFTMPRMLGPMGLSMPPGLMPNVPLGVPPPAMPSLLPPGMMQTMMQGGSPFALLSQMTMPTPGAPTDKANTTGVPTLGVQPPTSESSPPRQGMMGPDQGQGGGMGMNQDQRGSKKDPPPKMSLADRLRQLADGTLPLNDEPPRGPIDRDMRMNRNERDRSEPPNRRGGGPNSGQSGPGGPGNVGNVGSVGPGGGMGEPIPGPGPVNNMGLMDMPPGHPMDGPPGPLGPIPPQQPPSQPPSLLAGRRPGDGPPSLLDLPTPKFPPMADRPDFGPGRDFGGPRDMPRDGPRDGPRDLRDFNRNGGPGDRDGRQPPFGPRGGRGSMDDFPDPPRSLMGSRFGPPDDFEPGRMRGDMDFDMRGPGPRDMDRGGPMSDVGRPGPLGPGGPMDDFDRPPRGFDFDPRQRNPGDGPPSLFDLPQRGPPMGPDEFDMRDHPDFDPRGRGNRGAGGRSGRDFFGPPDLMSGQRGPRGGGGPMGPPSLLGAPDNFGSRDGRGGPAPLFPGARGMGPGPRNRQNMRGGPNGPRGGPPFDGPFDGPPFDGPPFDGPPFDGPPFDGPPFDGPPFDGRGGPPDGFFPGGRGSSFDDGRPGGPRGGMGGPPFGIGPDGPMSLLGAPGDVPWRNEGGPGGGPVPPIMPLLPQMPGRIDGPPMEGEDLGGPGGPGGFGGPGGPGGFGGPEGPIGPGAPEGPGRPKDKSKRSKSSERRRENRKSRWGNKSPSSEQTDGNQHPSSQGLFPINEEGEGSRGPNENSNTGFNDGEQLRTQEQSQTDFESNQPPTESWNESHHQAPAEQQSEMFEAPSQERHFNEAHNQQFHEDPVIEFDPPPQKNFDPPHEHSQSTPREHFEPPAQENFETPPQERFEPPHQEHLEPPPQERFEPSHQEHFEPPPQERFEPSNQERFEPPSSEKFESSHQEHFEPPPQDRFEPSREESFEPAPQERFEPPREERFEPPPQERFEPPREERFEPPSQEHFEPPHREHFDPPQQERFEPPQQEHFEPPSQERFEPPHQEHFETPQQERFEPPQQEHFDPPPQERVEPPHQKQFEPPPQERFESSHHERYDPPPQEQRIEPPPQECFDTPPQERFEPPQERFEPPQERFEPPQEKHFEPPPQERFEPPAQEHHESSTQEHFEAPAPVEHQTHQEEAAPAPEAEPQPSAES</sequence>
<organism evidence="1 2">
    <name type="scientific">Eretmocerus hayati</name>
    <dbReference type="NCBI Taxonomy" id="131215"/>
    <lineage>
        <taxon>Eukaryota</taxon>
        <taxon>Metazoa</taxon>
        <taxon>Ecdysozoa</taxon>
        <taxon>Arthropoda</taxon>
        <taxon>Hexapoda</taxon>
        <taxon>Insecta</taxon>
        <taxon>Pterygota</taxon>
        <taxon>Neoptera</taxon>
        <taxon>Endopterygota</taxon>
        <taxon>Hymenoptera</taxon>
        <taxon>Apocrita</taxon>
        <taxon>Proctotrupomorpha</taxon>
        <taxon>Chalcidoidea</taxon>
        <taxon>Aphelinidae</taxon>
        <taxon>Aphelininae</taxon>
        <taxon>Eretmocerus</taxon>
    </lineage>
</organism>
<protein>
    <submittedName>
        <fullName evidence="1">Uncharacterized protein</fullName>
    </submittedName>
</protein>
<comment type="caution">
    <text evidence="1">The sequence shown here is derived from an EMBL/GenBank/DDBJ whole genome shotgun (WGS) entry which is preliminary data.</text>
</comment>
<reference evidence="1" key="1">
    <citation type="submission" date="2023-04" db="EMBL/GenBank/DDBJ databases">
        <title>A chromosome-level genome assembly of the parasitoid wasp Eretmocerus hayati.</title>
        <authorList>
            <person name="Zhong Y."/>
            <person name="Liu S."/>
            <person name="Liu Y."/>
        </authorList>
    </citation>
    <scope>NUCLEOTIDE SEQUENCE</scope>
    <source>
        <strain evidence="1">ZJU_SS_LIU_2023</strain>
    </source>
</reference>
<name>A0ACC2N8J2_9HYME</name>
<dbReference type="EMBL" id="CM056744">
    <property type="protein sequence ID" value="KAJ8667387.1"/>
    <property type="molecule type" value="Genomic_DNA"/>
</dbReference>
<evidence type="ECO:0000313" key="2">
    <source>
        <dbReference type="Proteomes" id="UP001239111"/>
    </source>
</evidence>
<evidence type="ECO:0000313" key="1">
    <source>
        <dbReference type="EMBL" id="KAJ8667387.1"/>
    </source>
</evidence>
<proteinExistence type="predicted"/>
<accession>A0ACC2N8J2</accession>